<dbReference type="Proteomes" id="UP000295611">
    <property type="component" value="Unassembled WGS sequence"/>
</dbReference>
<accession>A0A4R7BA60</accession>
<reference evidence="2 3" key="1">
    <citation type="submission" date="2019-03" db="EMBL/GenBank/DDBJ databases">
        <title>Genomic Encyclopedia of Type Strains, Phase III (KMG-III): the genomes of soil and plant-associated and newly described type strains.</title>
        <authorList>
            <person name="Whitman W."/>
        </authorList>
    </citation>
    <scope>NUCLEOTIDE SEQUENCE [LARGE SCALE GENOMIC DNA]</scope>
    <source>
        <strain evidence="2 3">CECT 8976</strain>
    </source>
</reference>
<evidence type="ECO:0000313" key="2">
    <source>
        <dbReference type="EMBL" id="TDR80516.1"/>
    </source>
</evidence>
<organism evidence="2 3">
    <name type="scientific">Paludibacterium purpuratum</name>
    <dbReference type="NCBI Taxonomy" id="1144873"/>
    <lineage>
        <taxon>Bacteria</taxon>
        <taxon>Pseudomonadati</taxon>
        <taxon>Pseudomonadota</taxon>
        <taxon>Betaproteobacteria</taxon>
        <taxon>Neisseriales</taxon>
        <taxon>Chromobacteriaceae</taxon>
        <taxon>Paludibacterium</taxon>
    </lineage>
</organism>
<feature type="coiled-coil region" evidence="1">
    <location>
        <begin position="2"/>
        <end position="71"/>
    </location>
</feature>
<evidence type="ECO:0000313" key="3">
    <source>
        <dbReference type="Proteomes" id="UP000295611"/>
    </source>
</evidence>
<comment type="caution">
    <text evidence="2">The sequence shown here is derived from an EMBL/GenBank/DDBJ whole genome shotgun (WGS) entry which is preliminary data.</text>
</comment>
<keyword evidence="1" id="KW-0175">Coiled coil</keyword>
<sequence length="72" mass="7965">MLAAMDKELESLETRVSGLITRIGEMGGQNTRLAEALAQALKENADLHFRLEETRQRVASLIERLPGAEEDA</sequence>
<gene>
    <name evidence="2" type="ORF">DFP86_10412</name>
</gene>
<dbReference type="EMBL" id="SNZP01000004">
    <property type="protein sequence ID" value="TDR80516.1"/>
    <property type="molecule type" value="Genomic_DNA"/>
</dbReference>
<dbReference type="AlphaFoldDB" id="A0A4R7BA60"/>
<evidence type="ECO:0000256" key="1">
    <source>
        <dbReference type="SAM" id="Coils"/>
    </source>
</evidence>
<name>A0A4R7BA60_9NEIS</name>
<protein>
    <submittedName>
        <fullName evidence="2">Uncharacterized protein (TIGR02449 family)</fullName>
    </submittedName>
</protein>
<keyword evidence="3" id="KW-1185">Reference proteome</keyword>
<proteinExistence type="predicted"/>